<dbReference type="Gene3D" id="3.10.20.90">
    <property type="entry name" value="Phosphatidylinositol 3-kinase Catalytic Subunit, Chain A, domain 1"/>
    <property type="match status" value="1"/>
</dbReference>
<dbReference type="InterPro" id="IPR003311">
    <property type="entry name" value="AUX_IAA"/>
</dbReference>
<dbReference type="GO" id="GO:0006355">
    <property type="term" value="P:regulation of DNA-templated transcription"/>
    <property type="evidence" value="ECO:0007669"/>
    <property type="project" value="InterPro"/>
</dbReference>
<feature type="domain" description="PB1" evidence="10">
    <location>
        <begin position="116"/>
        <end position="200"/>
    </location>
</feature>
<dbReference type="SUPFAM" id="SSF54277">
    <property type="entry name" value="CAD &amp; PB1 domains"/>
    <property type="match status" value="1"/>
</dbReference>
<gene>
    <name evidence="11" type="ORF">OSB04_019241</name>
</gene>
<comment type="caution">
    <text evidence="11">The sequence shown here is derived from an EMBL/GenBank/DDBJ whole genome shotgun (WGS) entry which is preliminary data.</text>
</comment>
<evidence type="ECO:0000259" key="10">
    <source>
        <dbReference type="PROSITE" id="PS51745"/>
    </source>
</evidence>
<dbReference type="PANTHER" id="PTHR31734:SF38">
    <property type="entry name" value="AUXIN-RESPONSIVE PROTEIN IAA29"/>
    <property type="match status" value="1"/>
</dbReference>
<dbReference type="EMBL" id="JARYMX010000005">
    <property type="protein sequence ID" value="KAJ9546698.1"/>
    <property type="molecule type" value="Genomic_DNA"/>
</dbReference>
<dbReference type="GO" id="GO:0009734">
    <property type="term" value="P:auxin-activated signaling pathway"/>
    <property type="evidence" value="ECO:0007669"/>
    <property type="project" value="UniProtKB-UniRule"/>
</dbReference>
<dbReference type="PROSITE" id="PS51745">
    <property type="entry name" value="PB1"/>
    <property type="match status" value="1"/>
</dbReference>
<evidence type="ECO:0000256" key="8">
    <source>
        <dbReference type="RuleBase" id="RU004549"/>
    </source>
</evidence>
<keyword evidence="4 8" id="KW-0805">Transcription regulation</keyword>
<evidence type="ECO:0000256" key="6">
    <source>
        <dbReference type="ARBA" id="ARBA00023242"/>
    </source>
</evidence>
<organism evidence="11 12">
    <name type="scientific">Centaurea solstitialis</name>
    <name type="common">yellow star-thistle</name>
    <dbReference type="NCBI Taxonomy" id="347529"/>
    <lineage>
        <taxon>Eukaryota</taxon>
        <taxon>Viridiplantae</taxon>
        <taxon>Streptophyta</taxon>
        <taxon>Embryophyta</taxon>
        <taxon>Tracheophyta</taxon>
        <taxon>Spermatophyta</taxon>
        <taxon>Magnoliopsida</taxon>
        <taxon>eudicotyledons</taxon>
        <taxon>Gunneridae</taxon>
        <taxon>Pentapetalae</taxon>
        <taxon>asterids</taxon>
        <taxon>campanulids</taxon>
        <taxon>Asterales</taxon>
        <taxon>Asteraceae</taxon>
        <taxon>Carduoideae</taxon>
        <taxon>Cardueae</taxon>
        <taxon>Centaureinae</taxon>
        <taxon>Centaurea</taxon>
    </lineage>
</organism>
<dbReference type="Proteomes" id="UP001172457">
    <property type="component" value="Chromosome 5"/>
</dbReference>
<evidence type="ECO:0000256" key="2">
    <source>
        <dbReference type="ARBA" id="ARBA00006728"/>
    </source>
</evidence>
<evidence type="ECO:0000256" key="7">
    <source>
        <dbReference type="ARBA" id="ARBA00023294"/>
    </source>
</evidence>
<dbReference type="AlphaFoldDB" id="A0AA38T9G3"/>
<comment type="subunit">
    <text evidence="8">Homodimers and heterodimers.</text>
</comment>
<keyword evidence="5 8" id="KW-0804">Transcription</keyword>
<evidence type="ECO:0000256" key="9">
    <source>
        <dbReference type="SAM" id="MobiDB-lite"/>
    </source>
</evidence>
<reference evidence="11" key="1">
    <citation type="submission" date="2023-03" db="EMBL/GenBank/DDBJ databases">
        <title>Chromosome-scale reference genome and RAD-based genetic map of yellow starthistle (Centaurea solstitialis) reveal putative structural variation and QTLs associated with invader traits.</title>
        <authorList>
            <person name="Reatini B."/>
            <person name="Cang F.A."/>
            <person name="Jiang Q."/>
            <person name="Mckibben M.T.W."/>
            <person name="Barker M.S."/>
            <person name="Rieseberg L.H."/>
            <person name="Dlugosch K.M."/>
        </authorList>
    </citation>
    <scope>NUCLEOTIDE SEQUENCE</scope>
    <source>
        <strain evidence="11">CAN-66</strain>
        <tissue evidence="11">Leaf</tissue>
    </source>
</reference>
<evidence type="ECO:0000256" key="3">
    <source>
        <dbReference type="ARBA" id="ARBA00022491"/>
    </source>
</evidence>
<dbReference type="InterPro" id="IPR053793">
    <property type="entry name" value="PB1-like"/>
</dbReference>
<comment type="similarity">
    <text evidence="2 8">Belongs to the Aux/IAA family.</text>
</comment>
<keyword evidence="12" id="KW-1185">Reference proteome</keyword>
<keyword evidence="6 8" id="KW-0539">Nucleus</keyword>
<keyword evidence="3 8" id="KW-0678">Repressor</keyword>
<keyword evidence="7 8" id="KW-0927">Auxin signaling pathway</keyword>
<name>A0AA38T9G3_9ASTR</name>
<proteinExistence type="inferred from homology"/>
<evidence type="ECO:0000256" key="5">
    <source>
        <dbReference type="ARBA" id="ARBA00023163"/>
    </source>
</evidence>
<evidence type="ECO:0000256" key="4">
    <source>
        <dbReference type="ARBA" id="ARBA00023015"/>
    </source>
</evidence>
<comment type="subcellular location">
    <subcellularLocation>
        <location evidence="1 8">Nucleus</location>
    </subcellularLocation>
</comment>
<dbReference type="PANTHER" id="PTHR31734">
    <property type="entry name" value="AUXIN-RESPONSIVE PROTEIN IAA17"/>
    <property type="match status" value="1"/>
</dbReference>
<evidence type="ECO:0000313" key="12">
    <source>
        <dbReference type="Proteomes" id="UP001172457"/>
    </source>
</evidence>
<dbReference type="Pfam" id="PF02309">
    <property type="entry name" value="AUX_IAA"/>
    <property type="match status" value="1"/>
</dbReference>
<dbReference type="GO" id="GO:0005634">
    <property type="term" value="C:nucleus"/>
    <property type="evidence" value="ECO:0007669"/>
    <property type="project" value="UniProtKB-SubCell"/>
</dbReference>
<feature type="region of interest" description="Disordered" evidence="9">
    <location>
        <begin position="1"/>
        <end position="35"/>
    </location>
</feature>
<accession>A0AA38T9G3</accession>
<protein>
    <recommendedName>
        <fullName evidence="8">Auxin-responsive protein</fullName>
    </recommendedName>
</protein>
<comment type="function">
    <text evidence="8">Aux/IAA proteins are short-lived transcriptional factors that function as repressors of early auxin response genes at low auxin concentrations.</text>
</comment>
<dbReference type="InterPro" id="IPR033389">
    <property type="entry name" value="AUX/IAA_dom"/>
</dbReference>
<sequence>MELELSLSPPYQKPPSIINKSFHGGDDDRCSSTKTRFPRVSWNQDEDDHEHNKRYFNGEYQQDMEGDGEGLIGWPPLHSWRRKFMEENHFEGEGFNGRVEEEGENINVMNNNYNELLFVKVKMDGVGIARKIDLNAFHSYQMLTTTLIHMFDKYVENDEDGASYKLMYQHKDGHWLLAEDIPWEMFIQTVQRIQMNIFMRFILQQV</sequence>
<evidence type="ECO:0000313" key="11">
    <source>
        <dbReference type="EMBL" id="KAJ9546698.1"/>
    </source>
</evidence>
<evidence type="ECO:0000256" key="1">
    <source>
        <dbReference type="ARBA" id="ARBA00004123"/>
    </source>
</evidence>